<gene>
    <name evidence="2" type="ORF">EVOR1521_LOCUS11562</name>
</gene>
<organism evidence="2 3">
    <name type="scientific">Effrenium voratum</name>
    <dbReference type="NCBI Taxonomy" id="2562239"/>
    <lineage>
        <taxon>Eukaryota</taxon>
        <taxon>Sar</taxon>
        <taxon>Alveolata</taxon>
        <taxon>Dinophyceae</taxon>
        <taxon>Suessiales</taxon>
        <taxon>Symbiodiniaceae</taxon>
        <taxon>Effrenium</taxon>
    </lineage>
</organism>
<evidence type="ECO:0000313" key="2">
    <source>
        <dbReference type="EMBL" id="CAJ1384762.1"/>
    </source>
</evidence>
<reference evidence="2" key="1">
    <citation type="submission" date="2023-08" db="EMBL/GenBank/DDBJ databases">
        <authorList>
            <person name="Chen Y."/>
            <person name="Shah S."/>
            <person name="Dougan E. K."/>
            <person name="Thang M."/>
            <person name="Chan C."/>
        </authorList>
    </citation>
    <scope>NUCLEOTIDE SEQUENCE</scope>
</reference>
<proteinExistence type="predicted"/>
<name>A0AA36IBP4_9DINO</name>
<dbReference type="Proteomes" id="UP001178507">
    <property type="component" value="Unassembled WGS sequence"/>
</dbReference>
<dbReference type="AlphaFoldDB" id="A0AA36IBP4"/>
<keyword evidence="3" id="KW-1185">Reference proteome</keyword>
<evidence type="ECO:0000256" key="1">
    <source>
        <dbReference type="SAM" id="MobiDB-lite"/>
    </source>
</evidence>
<protein>
    <submittedName>
        <fullName evidence="2">Uncharacterized protein</fullName>
    </submittedName>
</protein>
<sequence>MKMTRARAASWLAWTLEALDKSNIAKELLELTGEGFKELAEFVAAQGGRLTNSLIKATVAASRIYLMGASLLQITAALQYPAWWADAPEDASEGRAVRRWRADPKNVDKTAVAVGALYEEKGEREARGGSDNSAAGIFKRSAPRRREEEEEEDEDDEQDAAPAKKKKRRAAPPSASEESPLKDTRTKARAGKSPEVSEEEDDHKAAAFGEAQVLLAAAERKAMETGNAPQSKAPAEEIKALLSQLPAGLEPWKPSLPEADTEGNIAGPAAKKACQHLEALASEAESFLLAQGTRLLALALEKLARPPLPACPAAHICGYLTAAERARAQEAGRSEQPVGARSALARAAAETAEKLQTALDRAGLAEAQWPGLLEAAGIEDSAVAAPGTTDFYARAEVRWGLRPADALPKHMLADHLTEFCGTTDWRAAFEAAQEAEVYSEHLNLEEYDGQEFGLAVHFAWRGHEAAFFVPEILVDPAGFGSD</sequence>
<dbReference type="EMBL" id="CAUJNA010001148">
    <property type="protein sequence ID" value="CAJ1384762.1"/>
    <property type="molecule type" value="Genomic_DNA"/>
</dbReference>
<feature type="region of interest" description="Disordered" evidence="1">
    <location>
        <begin position="121"/>
        <end position="203"/>
    </location>
</feature>
<feature type="compositionally biased region" description="Acidic residues" evidence="1">
    <location>
        <begin position="148"/>
        <end position="159"/>
    </location>
</feature>
<evidence type="ECO:0000313" key="3">
    <source>
        <dbReference type="Proteomes" id="UP001178507"/>
    </source>
</evidence>
<comment type="caution">
    <text evidence="2">The sequence shown here is derived from an EMBL/GenBank/DDBJ whole genome shotgun (WGS) entry which is preliminary data.</text>
</comment>
<accession>A0AA36IBP4</accession>